<dbReference type="Pfam" id="PF02622">
    <property type="entry name" value="DUF179"/>
    <property type="match status" value="1"/>
</dbReference>
<dbReference type="SUPFAM" id="SSF143456">
    <property type="entry name" value="VC0467-like"/>
    <property type="match status" value="1"/>
</dbReference>
<dbReference type="eggNOG" id="ENOG502QRDU">
    <property type="taxonomic scope" value="Eukaryota"/>
</dbReference>
<proteinExistence type="predicted"/>
<dbReference type="PANTHER" id="PTHR31984:SF17">
    <property type="entry name" value="TRANSCRIPTIONAL REGULATOR"/>
    <property type="match status" value="1"/>
</dbReference>
<dbReference type="OrthoDB" id="272750at2759"/>
<dbReference type="AlphaFoldDB" id="L1JZB5"/>
<dbReference type="KEGG" id="gtt:GUITHDRAFT_160742"/>
<dbReference type="PANTHER" id="PTHR31984">
    <property type="entry name" value="TRANSPORTER, PUTATIVE (DUF179)-RELATED"/>
    <property type="match status" value="1"/>
</dbReference>
<reference evidence="1 3" key="1">
    <citation type="journal article" date="2012" name="Nature">
        <title>Algal genomes reveal evolutionary mosaicism and the fate of nucleomorphs.</title>
        <authorList>
            <consortium name="DOE Joint Genome Institute"/>
            <person name="Curtis B.A."/>
            <person name="Tanifuji G."/>
            <person name="Burki F."/>
            <person name="Gruber A."/>
            <person name="Irimia M."/>
            <person name="Maruyama S."/>
            <person name="Arias M.C."/>
            <person name="Ball S.G."/>
            <person name="Gile G.H."/>
            <person name="Hirakawa Y."/>
            <person name="Hopkins J.F."/>
            <person name="Kuo A."/>
            <person name="Rensing S.A."/>
            <person name="Schmutz J."/>
            <person name="Symeonidi A."/>
            <person name="Elias M."/>
            <person name="Eveleigh R.J."/>
            <person name="Herman E.K."/>
            <person name="Klute M.J."/>
            <person name="Nakayama T."/>
            <person name="Obornik M."/>
            <person name="Reyes-Prieto A."/>
            <person name="Armbrust E.V."/>
            <person name="Aves S.J."/>
            <person name="Beiko R.G."/>
            <person name="Coutinho P."/>
            <person name="Dacks J.B."/>
            <person name="Durnford D.G."/>
            <person name="Fast N.M."/>
            <person name="Green B.R."/>
            <person name="Grisdale C.J."/>
            <person name="Hempel F."/>
            <person name="Henrissat B."/>
            <person name="Hoppner M.P."/>
            <person name="Ishida K."/>
            <person name="Kim E."/>
            <person name="Koreny L."/>
            <person name="Kroth P.G."/>
            <person name="Liu Y."/>
            <person name="Malik S.B."/>
            <person name="Maier U.G."/>
            <person name="McRose D."/>
            <person name="Mock T."/>
            <person name="Neilson J.A."/>
            <person name="Onodera N.T."/>
            <person name="Poole A.M."/>
            <person name="Pritham E.J."/>
            <person name="Richards T.A."/>
            <person name="Rocap G."/>
            <person name="Roy S.W."/>
            <person name="Sarai C."/>
            <person name="Schaack S."/>
            <person name="Shirato S."/>
            <person name="Slamovits C.H."/>
            <person name="Spencer D.F."/>
            <person name="Suzuki S."/>
            <person name="Worden A.Z."/>
            <person name="Zauner S."/>
            <person name="Barry K."/>
            <person name="Bell C."/>
            <person name="Bharti A.K."/>
            <person name="Crow J.A."/>
            <person name="Grimwood J."/>
            <person name="Kramer R."/>
            <person name="Lindquist E."/>
            <person name="Lucas S."/>
            <person name="Salamov A."/>
            <person name="McFadden G.I."/>
            <person name="Lane C.E."/>
            <person name="Keeling P.J."/>
            <person name="Gray M.W."/>
            <person name="Grigoriev I.V."/>
            <person name="Archibald J.M."/>
        </authorList>
    </citation>
    <scope>NUCLEOTIDE SEQUENCE</scope>
    <source>
        <strain evidence="1 3">CCMP2712</strain>
    </source>
</reference>
<dbReference type="EMBL" id="JH992968">
    <property type="protein sequence ID" value="EKX53921.1"/>
    <property type="molecule type" value="Genomic_DNA"/>
</dbReference>
<organism evidence="1">
    <name type="scientific">Guillardia theta (strain CCMP2712)</name>
    <name type="common">Cryptophyte</name>
    <dbReference type="NCBI Taxonomy" id="905079"/>
    <lineage>
        <taxon>Eukaryota</taxon>
        <taxon>Cryptophyceae</taxon>
        <taxon>Pyrenomonadales</taxon>
        <taxon>Geminigeraceae</taxon>
        <taxon>Guillardia</taxon>
    </lineage>
</organism>
<reference evidence="2" key="3">
    <citation type="submission" date="2015-06" db="UniProtKB">
        <authorList>
            <consortium name="EnsemblProtists"/>
        </authorList>
    </citation>
    <scope>IDENTIFICATION</scope>
</reference>
<dbReference type="PaxDb" id="55529-EKX53921"/>
<dbReference type="HOGENOM" id="CLU_057596_2_1_1"/>
<dbReference type="OMA" id="KFFFNYM"/>
<gene>
    <name evidence="1" type="ORF">GUITHDRAFT_160742</name>
</gene>
<keyword evidence="3" id="KW-1185">Reference proteome</keyword>
<sequence>MFRPLTFNETREESQDYKISLDDLPKNRWSHEMTALEPGCLLLATPNEFLYFQTYLHRSVIFLAKHDEGGSAGFVLDKPAMYEIGAVTDKLPGFDKCPLYLGGDVGSGIQVLHRVEELGYSHRIIDGVMMGFDPWHAKELLEQNKCKEDDFKFFYRYTRWVRGQLEEEVKAGKWFIAAGSSDLIFRKSSKEGAPLWKEVLELMGGRYSLICKAAYNEL</sequence>
<accession>L1JZB5</accession>
<dbReference type="InterPro" id="IPR003774">
    <property type="entry name" value="AlgH-like"/>
</dbReference>
<dbReference type="Gene3D" id="3.40.1740.10">
    <property type="entry name" value="VC0467-like"/>
    <property type="match status" value="1"/>
</dbReference>
<reference evidence="3" key="2">
    <citation type="submission" date="2012-11" db="EMBL/GenBank/DDBJ databases">
        <authorList>
            <person name="Kuo A."/>
            <person name="Curtis B.A."/>
            <person name="Tanifuji G."/>
            <person name="Burki F."/>
            <person name="Gruber A."/>
            <person name="Irimia M."/>
            <person name="Maruyama S."/>
            <person name="Arias M.C."/>
            <person name="Ball S.G."/>
            <person name="Gile G.H."/>
            <person name="Hirakawa Y."/>
            <person name="Hopkins J.F."/>
            <person name="Rensing S.A."/>
            <person name="Schmutz J."/>
            <person name="Symeonidi A."/>
            <person name="Elias M."/>
            <person name="Eveleigh R.J."/>
            <person name="Herman E.K."/>
            <person name="Klute M.J."/>
            <person name="Nakayama T."/>
            <person name="Obornik M."/>
            <person name="Reyes-Prieto A."/>
            <person name="Armbrust E.V."/>
            <person name="Aves S.J."/>
            <person name="Beiko R.G."/>
            <person name="Coutinho P."/>
            <person name="Dacks J.B."/>
            <person name="Durnford D.G."/>
            <person name="Fast N.M."/>
            <person name="Green B.R."/>
            <person name="Grisdale C."/>
            <person name="Hempe F."/>
            <person name="Henrissat B."/>
            <person name="Hoppner M.P."/>
            <person name="Ishida K.-I."/>
            <person name="Kim E."/>
            <person name="Koreny L."/>
            <person name="Kroth P.G."/>
            <person name="Liu Y."/>
            <person name="Malik S.-B."/>
            <person name="Maier U.G."/>
            <person name="McRose D."/>
            <person name="Mock T."/>
            <person name="Neilson J.A."/>
            <person name="Onodera N.T."/>
            <person name="Poole A.M."/>
            <person name="Pritham E.J."/>
            <person name="Richards T.A."/>
            <person name="Rocap G."/>
            <person name="Roy S.W."/>
            <person name="Sarai C."/>
            <person name="Schaack S."/>
            <person name="Shirato S."/>
            <person name="Slamovits C.H."/>
            <person name="Spencer D.F."/>
            <person name="Suzuki S."/>
            <person name="Worden A.Z."/>
            <person name="Zauner S."/>
            <person name="Barry K."/>
            <person name="Bell C."/>
            <person name="Bharti A.K."/>
            <person name="Crow J.A."/>
            <person name="Grimwood J."/>
            <person name="Kramer R."/>
            <person name="Lindquist E."/>
            <person name="Lucas S."/>
            <person name="Salamov A."/>
            <person name="McFadden G.I."/>
            <person name="Lane C.E."/>
            <person name="Keeling P.J."/>
            <person name="Gray M.W."/>
            <person name="Grigoriev I.V."/>
            <person name="Archibald J.M."/>
        </authorList>
    </citation>
    <scope>NUCLEOTIDE SEQUENCE</scope>
    <source>
        <strain evidence="3">CCMP2712</strain>
    </source>
</reference>
<dbReference type="RefSeq" id="XP_005840901.1">
    <property type="nucleotide sequence ID" value="XM_005840844.1"/>
</dbReference>
<dbReference type="GeneID" id="17310774"/>
<evidence type="ECO:0000313" key="1">
    <source>
        <dbReference type="EMBL" id="EKX53921.1"/>
    </source>
</evidence>
<dbReference type="EnsemblProtists" id="EKX53921">
    <property type="protein sequence ID" value="EKX53921"/>
    <property type="gene ID" value="GUITHDRAFT_160742"/>
</dbReference>
<name>L1JZB5_GUITC</name>
<evidence type="ECO:0000313" key="3">
    <source>
        <dbReference type="Proteomes" id="UP000011087"/>
    </source>
</evidence>
<evidence type="ECO:0000313" key="2">
    <source>
        <dbReference type="EnsemblProtists" id="EKX53921"/>
    </source>
</evidence>
<protein>
    <submittedName>
        <fullName evidence="1 2">Uncharacterized protein</fullName>
    </submittedName>
</protein>
<dbReference type="Proteomes" id="UP000011087">
    <property type="component" value="Unassembled WGS sequence"/>
</dbReference>